<protein>
    <submittedName>
        <fullName evidence="1">Uncharacterized protein</fullName>
    </submittedName>
</protein>
<name>A0AAN9FB24_CLITE</name>
<keyword evidence="2" id="KW-1185">Reference proteome</keyword>
<dbReference type="Proteomes" id="UP001359559">
    <property type="component" value="Unassembled WGS sequence"/>
</dbReference>
<dbReference type="AlphaFoldDB" id="A0AAN9FB24"/>
<dbReference type="EMBL" id="JAYKXN010000007">
    <property type="protein sequence ID" value="KAK7270781.1"/>
    <property type="molecule type" value="Genomic_DNA"/>
</dbReference>
<gene>
    <name evidence="1" type="ORF">RJT34_26193</name>
</gene>
<reference evidence="1 2" key="1">
    <citation type="submission" date="2024-01" db="EMBL/GenBank/DDBJ databases">
        <title>The genomes of 5 underutilized Papilionoideae crops provide insights into root nodulation and disease resistance.</title>
        <authorList>
            <person name="Yuan L."/>
        </authorList>
    </citation>
    <scope>NUCLEOTIDE SEQUENCE [LARGE SCALE GENOMIC DNA]</scope>
    <source>
        <strain evidence="1">LY-2023</strain>
        <tissue evidence="1">Leaf</tissue>
    </source>
</reference>
<organism evidence="1 2">
    <name type="scientific">Clitoria ternatea</name>
    <name type="common">Butterfly pea</name>
    <dbReference type="NCBI Taxonomy" id="43366"/>
    <lineage>
        <taxon>Eukaryota</taxon>
        <taxon>Viridiplantae</taxon>
        <taxon>Streptophyta</taxon>
        <taxon>Embryophyta</taxon>
        <taxon>Tracheophyta</taxon>
        <taxon>Spermatophyta</taxon>
        <taxon>Magnoliopsida</taxon>
        <taxon>eudicotyledons</taxon>
        <taxon>Gunneridae</taxon>
        <taxon>Pentapetalae</taxon>
        <taxon>rosids</taxon>
        <taxon>fabids</taxon>
        <taxon>Fabales</taxon>
        <taxon>Fabaceae</taxon>
        <taxon>Papilionoideae</taxon>
        <taxon>50 kb inversion clade</taxon>
        <taxon>NPAAA clade</taxon>
        <taxon>indigoferoid/millettioid clade</taxon>
        <taxon>Phaseoleae</taxon>
        <taxon>Clitoria</taxon>
    </lineage>
</organism>
<evidence type="ECO:0000313" key="2">
    <source>
        <dbReference type="Proteomes" id="UP001359559"/>
    </source>
</evidence>
<sequence>MKCVTLKHKEKGEKTDEQLVTKTKVQNKGNRATTVTEFPKHSPNFLLLLSSTIFNSVRYLAGGDVGGAGDHHGVLELSLNS</sequence>
<accession>A0AAN9FB24</accession>
<comment type="caution">
    <text evidence="1">The sequence shown here is derived from an EMBL/GenBank/DDBJ whole genome shotgun (WGS) entry which is preliminary data.</text>
</comment>
<proteinExistence type="predicted"/>
<evidence type="ECO:0000313" key="1">
    <source>
        <dbReference type="EMBL" id="KAK7270781.1"/>
    </source>
</evidence>